<evidence type="ECO:0000259" key="11">
    <source>
        <dbReference type="Pfam" id="PF00593"/>
    </source>
</evidence>
<evidence type="ECO:0000256" key="10">
    <source>
        <dbReference type="SAM" id="SignalP"/>
    </source>
</evidence>
<comment type="subcellular location">
    <subcellularLocation>
        <location evidence="1 8">Cell outer membrane</location>
        <topology evidence="1 8">Multi-pass membrane protein</topology>
    </subcellularLocation>
</comment>
<feature type="domain" description="TonB-dependent receptor plug" evidence="12">
    <location>
        <begin position="143"/>
        <end position="272"/>
    </location>
</feature>
<dbReference type="InterPro" id="IPR008969">
    <property type="entry name" value="CarboxyPept-like_regulatory"/>
</dbReference>
<dbReference type="AlphaFoldDB" id="A0A2Z4IN63"/>
<evidence type="ECO:0000256" key="9">
    <source>
        <dbReference type="RuleBase" id="RU003357"/>
    </source>
</evidence>
<evidence type="ECO:0000313" key="13">
    <source>
        <dbReference type="EMBL" id="AWW32078.1"/>
    </source>
</evidence>
<evidence type="ECO:0000256" key="3">
    <source>
        <dbReference type="ARBA" id="ARBA00022452"/>
    </source>
</evidence>
<dbReference type="Pfam" id="PF07715">
    <property type="entry name" value="Plug"/>
    <property type="match status" value="1"/>
</dbReference>
<keyword evidence="2 8" id="KW-0813">Transport</keyword>
<dbReference type="Gene3D" id="2.40.170.20">
    <property type="entry name" value="TonB-dependent receptor, beta-barrel domain"/>
    <property type="match status" value="1"/>
</dbReference>
<evidence type="ECO:0000256" key="8">
    <source>
        <dbReference type="PROSITE-ProRule" id="PRU01360"/>
    </source>
</evidence>
<dbReference type="Pfam" id="PF00593">
    <property type="entry name" value="TonB_dep_Rec_b-barrel"/>
    <property type="match status" value="1"/>
</dbReference>
<organism evidence="13 14">
    <name type="scientific">Echinicola strongylocentroti</name>
    <dbReference type="NCBI Taxonomy" id="1795355"/>
    <lineage>
        <taxon>Bacteria</taxon>
        <taxon>Pseudomonadati</taxon>
        <taxon>Bacteroidota</taxon>
        <taxon>Cytophagia</taxon>
        <taxon>Cytophagales</taxon>
        <taxon>Cyclobacteriaceae</taxon>
        <taxon>Echinicola</taxon>
    </lineage>
</organism>
<evidence type="ECO:0000256" key="6">
    <source>
        <dbReference type="ARBA" id="ARBA00023136"/>
    </source>
</evidence>
<dbReference type="EMBL" id="CP030041">
    <property type="protein sequence ID" value="AWW32078.1"/>
    <property type="molecule type" value="Genomic_DNA"/>
</dbReference>
<dbReference type="Pfam" id="PF13715">
    <property type="entry name" value="CarbopepD_reg_2"/>
    <property type="match status" value="1"/>
</dbReference>
<dbReference type="FunFam" id="2.170.130.10:FF:000008">
    <property type="entry name" value="SusC/RagA family TonB-linked outer membrane protein"/>
    <property type="match status" value="1"/>
</dbReference>
<feature type="domain" description="TonB-dependent receptor-like beta-barrel" evidence="11">
    <location>
        <begin position="444"/>
        <end position="975"/>
    </location>
</feature>
<dbReference type="SUPFAM" id="SSF56935">
    <property type="entry name" value="Porins"/>
    <property type="match status" value="1"/>
</dbReference>
<keyword evidence="5 9" id="KW-0798">TonB box</keyword>
<dbReference type="KEGG" id="est:DN752_19130"/>
<feature type="chain" id="PRO_5016391374" evidence="10">
    <location>
        <begin position="33"/>
        <end position="1021"/>
    </location>
</feature>
<reference evidence="13 14" key="1">
    <citation type="submission" date="2018-06" db="EMBL/GenBank/DDBJ databases">
        <title>Echinicola strongylocentroti sp. nov., isolated from a sea urchin Strongylocentrotus intermedius.</title>
        <authorList>
            <person name="Bae S.S."/>
        </authorList>
    </citation>
    <scope>NUCLEOTIDE SEQUENCE [LARGE SCALE GENOMIC DNA]</scope>
    <source>
        <strain evidence="13 14">MEBiC08714</strain>
    </source>
</reference>
<evidence type="ECO:0000259" key="12">
    <source>
        <dbReference type="Pfam" id="PF07715"/>
    </source>
</evidence>
<evidence type="ECO:0000256" key="2">
    <source>
        <dbReference type="ARBA" id="ARBA00022448"/>
    </source>
</evidence>
<dbReference type="PROSITE" id="PS52016">
    <property type="entry name" value="TONB_DEPENDENT_REC_3"/>
    <property type="match status" value="1"/>
</dbReference>
<dbReference type="GO" id="GO:0009279">
    <property type="term" value="C:cell outer membrane"/>
    <property type="evidence" value="ECO:0007669"/>
    <property type="project" value="UniProtKB-SubCell"/>
</dbReference>
<dbReference type="InterPro" id="IPR039426">
    <property type="entry name" value="TonB-dep_rcpt-like"/>
</dbReference>
<evidence type="ECO:0000256" key="1">
    <source>
        <dbReference type="ARBA" id="ARBA00004571"/>
    </source>
</evidence>
<comment type="similarity">
    <text evidence="8 9">Belongs to the TonB-dependent receptor family.</text>
</comment>
<evidence type="ECO:0000256" key="4">
    <source>
        <dbReference type="ARBA" id="ARBA00022692"/>
    </source>
</evidence>
<dbReference type="InterPro" id="IPR036942">
    <property type="entry name" value="Beta-barrel_TonB_sf"/>
</dbReference>
<keyword evidence="4 8" id="KW-0812">Transmembrane</keyword>
<dbReference type="NCBIfam" id="TIGR04057">
    <property type="entry name" value="SusC_RagA_signa"/>
    <property type="match status" value="1"/>
</dbReference>
<evidence type="ECO:0000256" key="7">
    <source>
        <dbReference type="ARBA" id="ARBA00023237"/>
    </source>
</evidence>
<sequence length="1021" mass="111245">MKKVITLRLPWRQGVLALLSTACSLGISDAYASTKIHTPLTAISGMSEVEKVITGTVVSSEDNNPLPGVSILLKGSGTGTVTDIDGKFTLEVPDQGAVLIFSSIGFVKQEVEVGSQATLNITMEADLQQLGEVVVVGYGTQRKKDITGAVASVGEKDFNTGMSVAPEQLLQGKVAGVNITQNSGQPGAASTVRIRGVNSISAGNDPLYVIDGVPMQFNSANNFVSSMQGSSPFSSEGTNPLNSINPSDIESIDILKDASATAIYGSRGANGVIIITTKNKSGGETLTYDTYVGVSNIRKTLPVLSADQYRNYAESNDLVYPDEGASTFWQDEIFRTAVSQNHNVAFGGGSAASTFRASLGYTDQQGILLSSGLKKYTARFNGTHKALEGRLRLGVNMTYGKTAEDNTPISSNINNEGGNILKDAIRWAPTLPVTNPDGSYYQIGELRINPVSWVEVDDERNTNLFLGNVDVAFDIMDELTFRVNMGHNDQYVERFTNMPATHPSGETDGGRASINKLKNYSSVMEATLTYNKDLGNNTNLNLLGGYSFQRFVTEYTFTEANNFVSSSVKWNLIQSGNILSNTSYKSANRLASVFGRANLRLKDRYLFTLTLRNDGSSRFGENNRWGLFPSGAFAWNMAEENFMKSSAFDQLKLRLGYGVTGNQEIPNDLYRQQLGIAGSAVYVLGGEAIPSVLPTNYANPDLQWEQTNQLNIGVDFGFWENRLSGTIDYYEKYTNNLLLQFSTAAPSVVNTQWANVGEVENKGLELSLNADLMIDRPFTWNMNVNFSLNRNEVTSLSNEQFSRDEIRTSPLSGVITPKDFSQIIKPGLPLGTFYGRQYTGVDENGMETYLDEDGVDGADLVVIGNANPDFIYGMTHRFTWNNFDASLTLRGVVGNDVLNNTAAEFSYTNSTPGINILESSLNSGVSRDQTAQFSSRWIEDGSYLRLDNINIGYNFDVSALGFLKRARLYVTGQNLFVLTGYSGFDPEVRTNTNGGGNAAIGIDYLAYPRPRVFMLGGSFAF</sequence>
<dbReference type="InterPro" id="IPR023996">
    <property type="entry name" value="TonB-dep_OMP_SusC/RagA"/>
</dbReference>
<keyword evidence="14" id="KW-1185">Reference proteome</keyword>
<dbReference type="RefSeq" id="WP_112785451.1">
    <property type="nucleotide sequence ID" value="NZ_CP030041.1"/>
</dbReference>
<accession>A0A2Z4IN63</accession>
<dbReference type="OrthoDB" id="9768177at2"/>
<gene>
    <name evidence="13" type="ORF">DN752_19130</name>
</gene>
<keyword evidence="13" id="KW-0675">Receptor</keyword>
<keyword evidence="3 8" id="KW-1134">Transmembrane beta strand</keyword>
<dbReference type="Gene3D" id="2.60.40.1120">
    <property type="entry name" value="Carboxypeptidase-like, regulatory domain"/>
    <property type="match status" value="1"/>
</dbReference>
<protein>
    <submittedName>
        <fullName evidence="13">TonB-dependent receptor</fullName>
    </submittedName>
</protein>
<proteinExistence type="inferred from homology"/>
<feature type="signal peptide" evidence="10">
    <location>
        <begin position="1"/>
        <end position="32"/>
    </location>
</feature>
<dbReference type="NCBIfam" id="TIGR04056">
    <property type="entry name" value="OMP_RagA_SusC"/>
    <property type="match status" value="1"/>
</dbReference>
<keyword evidence="7 8" id="KW-0998">Cell outer membrane</keyword>
<dbReference type="SUPFAM" id="SSF49464">
    <property type="entry name" value="Carboxypeptidase regulatory domain-like"/>
    <property type="match status" value="1"/>
</dbReference>
<evidence type="ECO:0000256" key="5">
    <source>
        <dbReference type="ARBA" id="ARBA00023077"/>
    </source>
</evidence>
<dbReference type="InterPro" id="IPR023997">
    <property type="entry name" value="TonB-dep_OMP_SusC/RagA_CS"/>
</dbReference>
<dbReference type="InterPro" id="IPR012910">
    <property type="entry name" value="Plug_dom"/>
</dbReference>
<dbReference type="PROSITE" id="PS51257">
    <property type="entry name" value="PROKAR_LIPOPROTEIN"/>
    <property type="match status" value="1"/>
</dbReference>
<name>A0A2Z4IN63_9BACT</name>
<evidence type="ECO:0000313" key="14">
    <source>
        <dbReference type="Proteomes" id="UP000248688"/>
    </source>
</evidence>
<dbReference type="InterPro" id="IPR000531">
    <property type="entry name" value="Beta-barrel_TonB"/>
</dbReference>
<dbReference type="InterPro" id="IPR037066">
    <property type="entry name" value="Plug_dom_sf"/>
</dbReference>
<dbReference type="Gene3D" id="2.170.130.10">
    <property type="entry name" value="TonB-dependent receptor, plug domain"/>
    <property type="match status" value="1"/>
</dbReference>
<keyword evidence="10" id="KW-0732">Signal</keyword>
<keyword evidence="6 8" id="KW-0472">Membrane</keyword>
<dbReference type="Proteomes" id="UP000248688">
    <property type="component" value="Chromosome"/>
</dbReference>